<protein>
    <recommendedName>
        <fullName evidence="3">Gamma-glutamylcyclotransferase family protein</fullName>
    </recommendedName>
</protein>
<dbReference type="AlphaFoldDB" id="A0A518FQ31"/>
<sequence length="126" mass="14264">MPADSHTLIFVYGTLKRGFCRASFLADQQFLSNALTVPHYTLFDCGDYPALVKDTIDGSRIQGELWRVDVQGLEILDQVEGVSEQLYARESIELESPVVSATVQAYFYLRDVSRLPRLGVCWTRQT</sequence>
<feature type="domain" description="Gamma-glutamylcyclotransferase AIG2-like" evidence="4">
    <location>
        <begin position="9"/>
        <end position="110"/>
    </location>
</feature>
<evidence type="ECO:0000259" key="4">
    <source>
        <dbReference type="Pfam" id="PF06094"/>
    </source>
</evidence>
<evidence type="ECO:0000313" key="5">
    <source>
        <dbReference type="EMBL" id="QDV18462.1"/>
    </source>
</evidence>
<dbReference type="Pfam" id="PF06094">
    <property type="entry name" value="GGACT"/>
    <property type="match status" value="1"/>
</dbReference>
<dbReference type="Proteomes" id="UP000320839">
    <property type="component" value="Chromosome"/>
</dbReference>
<dbReference type="InterPro" id="IPR013024">
    <property type="entry name" value="GGCT-like"/>
</dbReference>
<dbReference type="InterPro" id="IPR039126">
    <property type="entry name" value="GGACT"/>
</dbReference>
<evidence type="ECO:0000256" key="3">
    <source>
        <dbReference type="RuleBase" id="RU367036"/>
    </source>
</evidence>
<accession>A0A518FQ31</accession>
<gene>
    <name evidence="5" type="ORF">Pan153_31200</name>
</gene>
<dbReference type="PANTHER" id="PTHR12510">
    <property type="entry name" value="TROPONIN C-AKIN-1 PROTEIN"/>
    <property type="match status" value="1"/>
</dbReference>
<evidence type="ECO:0000313" key="6">
    <source>
        <dbReference type="Proteomes" id="UP000320839"/>
    </source>
</evidence>
<dbReference type="OrthoDB" id="8538589at2"/>
<dbReference type="InterPro" id="IPR036568">
    <property type="entry name" value="GGCT-like_sf"/>
</dbReference>
<reference evidence="5 6" key="1">
    <citation type="submission" date="2019-02" db="EMBL/GenBank/DDBJ databases">
        <title>Deep-cultivation of Planctomycetes and their phenomic and genomic characterization uncovers novel biology.</title>
        <authorList>
            <person name="Wiegand S."/>
            <person name="Jogler M."/>
            <person name="Boedeker C."/>
            <person name="Pinto D."/>
            <person name="Vollmers J."/>
            <person name="Rivas-Marin E."/>
            <person name="Kohn T."/>
            <person name="Peeters S.H."/>
            <person name="Heuer A."/>
            <person name="Rast P."/>
            <person name="Oberbeckmann S."/>
            <person name="Bunk B."/>
            <person name="Jeske O."/>
            <person name="Meyerdierks A."/>
            <person name="Storesund J.E."/>
            <person name="Kallscheuer N."/>
            <person name="Luecker S."/>
            <person name="Lage O.M."/>
            <person name="Pohl T."/>
            <person name="Merkel B.J."/>
            <person name="Hornburger P."/>
            <person name="Mueller R.-W."/>
            <person name="Bruemmer F."/>
            <person name="Labrenz M."/>
            <person name="Spormann A.M."/>
            <person name="Op den Camp H."/>
            <person name="Overmann J."/>
            <person name="Amann R."/>
            <person name="Jetten M.S.M."/>
            <person name="Mascher T."/>
            <person name="Medema M.H."/>
            <person name="Devos D.P."/>
            <person name="Kaster A.-K."/>
            <person name="Ovreas L."/>
            <person name="Rohde M."/>
            <person name="Galperin M.Y."/>
            <person name="Jogler C."/>
        </authorList>
    </citation>
    <scope>NUCLEOTIDE SEQUENCE [LARGE SCALE GENOMIC DNA]</scope>
    <source>
        <strain evidence="5 6">Pan153</strain>
    </source>
</reference>
<name>A0A518FQ31_9PLAN</name>
<organism evidence="5 6">
    <name type="scientific">Gimesia panareensis</name>
    <dbReference type="NCBI Taxonomy" id="2527978"/>
    <lineage>
        <taxon>Bacteria</taxon>
        <taxon>Pseudomonadati</taxon>
        <taxon>Planctomycetota</taxon>
        <taxon>Planctomycetia</taxon>
        <taxon>Planctomycetales</taxon>
        <taxon>Planctomycetaceae</taxon>
        <taxon>Gimesia</taxon>
    </lineage>
</organism>
<dbReference type="InterPro" id="IPR009288">
    <property type="entry name" value="AIG2-like_dom"/>
</dbReference>
<evidence type="ECO:0000256" key="2">
    <source>
        <dbReference type="PIRSR" id="PIRSR639126-1"/>
    </source>
</evidence>
<dbReference type="CDD" id="cd06661">
    <property type="entry name" value="GGCT_like"/>
    <property type="match status" value="1"/>
</dbReference>
<dbReference type="GO" id="GO:0061929">
    <property type="term" value="F:gamma-glutamylaminecyclotransferase activity"/>
    <property type="evidence" value="ECO:0007669"/>
    <property type="project" value="InterPro"/>
</dbReference>
<dbReference type="GO" id="GO:0005829">
    <property type="term" value="C:cytosol"/>
    <property type="evidence" value="ECO:0007669"/>
    <property type="project" value="TreeGrafter"/>
</dbReference>
<dbReference type="SUPFAM" id="SSF110857">
    <property type="entry name" value="Gamma-glutamyl cyclotransferase-like"/>
    <property type="match status" value="1"/>
</dbReference>
<feature type="active site" description="Proton acceptor" evidence="2">
    <location>
        <position position="80"/>
    </location>
</feature>
<proteinExistence type="inferred from homology"/>
<dbReference type="EMBL" id="CP036317">
    <property type="protein sequence ID" value="QDV18462.1"/>
    <property type="molecule type" value="Genomic_DNA"/>
</dbReference>
<dbReference type="Gene3D" id="3.10.490.10">
    <property type="entry name" value="Gamma-glutamyl cyclotransferase-like"/>
    <property type="match status" value="1"/>
</dbReference>
<dbReference type="RefSeq" id="WP_145456701.1">
    <property type="nucleotide sequence ID" value="NZ_CP036317.1"/>
</dbReference>
<evidence type="ECO:0000256" key="1">
    <source>
        <dbReference type="ARBA" id="ARBA00008861"/>
    </source>
</evidence>
<comment type="similarity">
    <text evidence="1 3">Belongs to the gamma-glutamylcyclotransferase family.</text>
</comment>
<dbReference type="PANTHER" id="PTHR12510:SF4">
    <property type="entry name" value="GAMMA-GLUTAMYLAMINECYCLOTRANSFERASE"/>
    <property type="match status" value="1"/>
</dbReference>